<evidence type="ECO:0000313" key="2">
    <source>
        <dbReference type="EMBL" id="PMD22200.1"/>
    </source>
</evidence>
<feature type="region of interest" description="Disordered" evidence="1">
    <location>
        <begin position="99"/>
        <end position="123"/>
    </location>
</feature>
<protein>
    <submittedName>
        <fullName evidence="2">Uncharacterized protein</fullName>
    </submittedName>
</protein>
<dbReference type="Proteomes" id="UP000235672">
    <property type="component" value="Unassembled WGS sequence"/>
</dbReference>
<proteinExistence type="predicted"/>
<evidence type="ECO:0000256" key="1">
    <source>
        <dbReference type="SAM" id="MobiDB-lite"/>
    </source>
</evidence>
<feature type="compositionally biased region" description="Polar residues" evidence="1">
    <location>
        <begin position="108"/>
        <end position="119"/>
    </location>
</feature>
<sequence>MRPILKHQSFSIEGKDLKGKRKIKMSVFAAAAMALPPGYSSTTRQPPPAYKQGVSQPLTAPSLPPPVYKTTRSTTTTISLRSSLSTITSLELPQYTSIISAPRPKSPPSATCQSTSSAPTWKDPYVETDVADSVYELEQRNSRQREQQQQQEEDDSMKNWCWGCFWWYFHVPAGANGIHPSAYGAYIFWGYRPYHPLIGTDEDWLSEDVWLYDHLYSIESGNANDLVSRIMTP</sequence>
<organism evidence="2 3">
    <name type="scientific">Hyaloscypha hepaticicola</name>
    <dbReference type="NCBI Taxonomy" id="2082293"/>
    <lineage>
        <taxon>Eukaryota</taxon>
        <taxon>Fungi</taxon>
        <taxon>Dikarya</taxon>
        <taxon>Ascomycota</taxon>
        <taxon>Pezizomycotina</taxon>
        <taxon>Leotiomycetes</taxon>
        <taxon>Helotiales</taxon>
        <taxon>Hyaloscyphaceae</taxon>
        <taxon>Hyaloscypha</taxon>
    </lineage>
</organism>
<dbReference type="OrthoDB" id="3553324at2759"/>
<accession>A0A2J6Q7G3</accession>
<keyword evidence="3" id="KW-1185">Reference proteome</keyword>
<feature type="region of interest" description="Disordered" evidence="1">
    <location>
        <begin position="39"/>
        <end position="74"/>
    </location>
</feature>
<evidence type="ECO:0000313" key="3">
    <source>
        <dbReference type="Proteomes" id="UP000235672"/>
    </source>
</evidence>
<gene>
    <name evidence="2" type="ORF">NA56DRAFT_747996</name>
</gene>
<dbReference type="AlphaFoldDB" id="A0A2J6Q7G3"/>
<name>A0A2J6Q7G3_9HELO</name>
<dbReference type="EMBL" id="KZ613478">
    <property type="protein sequence ID" value="PMD22200.1"/>
    <property type="molecule type" value="Genomic_DNA"/>
</dbReference>
<reference evidence="2 3" key="1">
    <citation type="submission" date="2016-05" db="EMBL/GenBank/DDBJ databases">
        <title>A degradative enzymes factory behind the ericoid mycorrhizal symbiosis.</title>
        <authorList>
            <consortium name="DOE Joint Genome Institute"/>
            <person name="Martino E."/>
            <person name="Morin E."/>
            <person name="Grelet G."/>
            <person name="Kuo A."/>
            <person name="Kohler A."/>
            <person name="Daghino S."/>
            <person name="Barry K."/>
            <person name="Choi C."/>
            <person name="Cichocki N."/>
            <person name="Clum A."/>
            <person name="Copeland A."/>
            <person name="Hainaut M."/>
            <person name="Haridas S."/>
            <person name="Labutti K."/>
            <person name="Lindquist E."/>
            <person name="Lipzen A."/>
            <person name="Khouja H.-R."/>
            <person name="Murat C."/>
            <person name="Ohm R."/>
            <person name="Olson A."/>
            <person name="Spatafora J."/>
            <person name="Veneault-Fourrey C."/>
            <person name="Henrissat B."/>
            <person name="Grigoriev I."/>
            <person name="Martin F."/>
            <person name="Perotto S."/>
        </authorList>
    </citation>
    <scope>NUCLEOTIDE SEQUENCE [LARGE SCALE GENOMIC DNA]</scope>
    <source>
        <strain evidence="2 3">UAMH 7357</strain>
    </source>
</reference>